<dbReference type="InterPro" id="IPR046364">
    <property type="entry name" value="Exo70_C"/>
</dbReference>
<evidence type="ECO:0000256" key="3">
    <source>
        <dbReference type="RuleBase" id="RU365026"/>
    </source>
</evidence>
<dbReference type="Proteomes" id="UP001454036">
    <property type="component" value="Unassembled WGS sequence"/>
</dbReference>
<accession>A0AAV3NLH4</accession>
<feature type="domain" description="Exocyst complex subunit Exo70 C-terminal" evidence="4">
    <location>
        <begin position="279"/>
        <end position="627"/>
    </location>
</feature>
<dbReference type="InterPro" id="IPR016159">
    <property type="entry name" value="Cullin_repeat-like_dom_sf"/>
</dbReference>
<protein>
    <recommendedName>
        <fullName evidence="3">Exocyst subunit Exo70 family protein</fullName>
    </recommendedName>
</protein>
<dbReference type="PANTHER" id="PTHR12542">
    <property type="entry name" value="EXOCYST COMPLEX PROTEIN EXO70"/>
    <property type="match status" value="1"/>
</dbReference>
<dbReference type="Pfam" id="PF03081">
    <property type="entry name" value="Exo70_C"/>
    <property type="match status" value="1"/>
</dbReference>
<gene>
    <name evidence="5" type="ORF">LIER_01575</name>
</gene>
<dbReference type="SUPFAM" id="SSF74788">
    <property type="entry name" value="Cullin repeat-like"/>
    <property type="match status" value="1"/>
</dbReference>
<keyword evidence="6" id="KW-1185">Reference proteome</keyword>
<sequence length="642" mass="74093">MLSRILEMEENDSIVAAMNADQHLMAAAFHILKALEGRGSLSGDMEKILDDLSIQFGSMTKINEYEASGRGDNEYRLRCAQETIQNLQPNRLNIWESGRQELVDYLQAIEEVQRLKESFRSMSSEGAKKVEELDNQAQNILQIAMEKLQEVLICILGQNKHCFEQEYMSFRSCEASFGYEESTISTEDDSVGGSSRRESSSTETEEYLMDFVHPDVIPYLKSIAEVMLSLNYDNEFSQSFISFWKSELEEYFTILNVEHHSMEDVIRMEWEILHHKIKIWCRAAKSIFGFYLVNEKRLFDQVFGEVGSVNSMCFIEATKAAVFCLLNFGQAVAIAPHRPERLFSLLDMYEVLADHLQVVNTLFVGEAGSFIRTEFDKLVNKLGHTAKLIFLEFANQVASNSSTVPFANGGIPHLTKYVMNYIMLLESFGDTLNVLLTEESDNGSSNPSEQDNCSDISGQLSHHLHSLIAILEAKMEEKSNLYEDNSLRHIFMMNNMHYIVKKIKHSKVRKYFGDEWMKEHIVKYKQHARTYERDTWGTLLIHLKDDGTKSKALKERCKVFTIVFEERCKVQRGWCIPDVQLREDLRITISQTVTQAYRAFFSRLTACSVCDKYIKYNVEQLESNILDLFEGSYKSMNHPRRR</sequence>
<proteinExistence type="inferred from homology"/>
<dbReference type="GO" id="GO:0000145">
    <property type="term" value="C:exocyst"/>
    <property type="evidence" value="ECO:0007669"/>
    <property type="project" value="InterPro"/>
</dbReference>
<dbReference type="Gene3D" id="1.20.1280.170">
    <property type="entry name" value="Exocyst complex component Exo70"/>
    <property type="match status" value="1"/>
</dbReference>
<keyword evidence="3" id="KW-0653">Protein transport</keyword>
<comment type="function">
    <text evidence="3">Component of the exocyst complex.</text>
</comment>
<reference evidence="5 6" key="1">
    <citation type="submission" date="2024-01" db="EMBL/GenBank/DDBJ databases">
        <title>The complete chloroplast genome sequence of Lithospermum erythrorhizon: insights into the phylogenetic relationship among Boraginaceae species and the maternal lineages of purple gromwells.</title>
        <authorList>
            <person name="Okada T."/>
            <person name="Watanabe K."/>
        </authorList>
    </citation>
    <scope>NUCLEOTIDE SEQUENCE [LARGE SCALE GENOMIC DNA]</scope>
</reference>
<evidence type="ECO:0000256" key="1">
    <source>
        <dbReference type="ARBA" id="ARBA00006756"/>
    </source>
</evidence>
<dbReference type="GO" id="GO:0006887">
    <property type="term" value="P:exocytosis"/>
    <property type="evidence" value="ECO:0007669"/>
    <property type="project" value="UniProtKB-KW"/>
</dbReference>
<keyword evidence="2 3" id="KW-0813">Transport</keyword>
<evidence type="ECO:0000313" key="5">
    <source>
        <dbReference type="EMBL" id="GAA0140175.1"/>
    </source>
</evidence>
<comment type="caution">
    <text evidence="5">The sequence shown here is derived from an EMBL/GenBank/DDBJ whole genome shotgun (WGS) entry which is preliminary data.</text>
</comment>
<evidence type="ECO:0000259" key="4">
    <source>
        <dbReference type="Pfam" id="PF03081"/>
    </source>
</evidence>
<dbReference type="Pfam" id="PF20669">
    <property type="entry name" value="Exo70_N"/>
    <property type="match status" value="1"/>
</dbReference>
<dbReference type="AlphaFoldDB" id="A0AAV3NLH4"/>
<comment type="similarity">
    <text evidence="1 3">Belongs to the EXO70 family.</text>
</comment>
<organism evidence="5 6">
    <name type="scientific">Lithospermum erythrorhizon</name>
    <name type="common">Purple gromwell</name>
    <name type="synonym">Lithospermum officinale var. erythrorhizon</name>
    <dbReference type="NCBI Taxonomy" id="34254"/>
    <lineage>
        <taxon>Eukaryota</taxon>
        <taxon>Viridiplantae</taxon>
        <taxon>Streptophyta</taxon>
        <taxon>Embryophyta</taxon>
        <taxon>Tracheophyta</taxon>
        <taxon>Spermatophyta</taxon>
        <taxon>Magnoliopsida</taxon>
        <taxon>eudicotyledons</taxon>
        <taxon>Gunneridae</taxon>
        <taxon>Pentapetalae</taxon>
        <taxon>asterids</taxon>
        <taxon>lamiids</taxon>
        <taxon>Boraginales</taxon>
        <taxon>Boraginaceae</taxon>
        <taxon>Boraginoideae</taxon>
        <taxon>Lithospermeae</taxon>
        <taxon>Lithospermum</taxon>
    </lineage>
</organism>
<dbReference type="PANTHER" id="PTHR12542:SF92">
    <property type="entry name" value="EXOCYST COMPLEX COMPONENT EXO70E2"/>
    <property type="match status" value="1"/>
</dbReference>
<name>A0AAV3NLH4_LITER</name>
<dbReference type="InterPro" id="IPR004140">
    <property type="entry name" value="Exo70"/>
</dbReference>
<evidence type="ECO:0000256" key="2">
    <source>
        <dbReference type="ARBA" id="ARBA00022448"/>
    </source>
</evidence>
<dbReference type="EMBL" id="BAABME010000153">
    <property type="protein sequence ID" value="GAA0140175.1"/>
    <property type="molecule type" value="Genomic_DNA"/>
</dbReference>
<evidence type="ECO:0000313" key="6">
    <source>
        <dbReference type="Proteomes" id="UP001454036"/>
    </source>
</evidence>
<keyword evidence="3" id="KW-0268">Exocytosis</keyword>
<dbReference type="GO" id="GO:0005546">
    <property type="term" value="F:phosphatidylinositol-4,5-bisphosphate binding"/>
    <property type="evidence" value="ECO:0007669"/>
    <property type="project" value="InterPro"/>
</dbReference>
<dbReference type="GO" id="GO:0015031">
    <property type="term" value="P:protein transport"/>
    <property type="evidence" value="ECO:0007669"/>
    <property type="project" value="UniProtKB-KW"/>
</dbReference>